<dbReference type="Proteomes" id="UP000523601">
    <property type="component" value="Unassembled WGS sequence"/>
</dbReference>
<sequence length="45" mass="4804">MFKSNYVLASFLVIFGLAACETIEGAGRDIEHTGEAITNASQEAQ</sequence>
<dbReference type="PROSITE" id="PS51257">
    <property type="entry name" value="PROKAR_LIPOPROTEIN"/>
    <property type="match status" value="1"/>
</dbReference>
<evidence type="ECO:0000256" key="6">
    <source>
        <dbReference type="ARBA" id="ARBA00023288"/>
    </source>
</evidence>
<evidence type="ECO:0000313" key="10">
    <source>
        <dbReference type="Proteomes" id="UP000592216"/>
    </source>
</evidence>
<evidence type="ECO:0000256" key="1">
    <source>
        <dbReference type="ARBA" id="ARBA00010296"/>
    </source>
</evidence>
<evidence type="ECO:0000256" key="5">
    <source>
        <dbReference type="ARBA" id="ARBA00023139"/>
    </source>
</evidence>
<dbReference type="RefSeq" id="WP_176855521.1">
    <property type="nucleotide sequence ID" value="NZ_JABCJD010000008.1"/>
</dbReference>
<comment type="caution">
    <text evidence="7">The sequence shown here is derived from an EMBL/GenBank/DDBJ whole genome shotgun (WGS) entry which is preliminary data.</text>
</comment>
<reference evidence="9 10" key="1">
    <citation type="submission" date="2020-04" db="EMBL/GenBank/DDBJ databases">
        <title>Donghicola sp., a member of the Rhodobacteraceae family isolated from mangrove forest in Thailand.</title>
        <authorList>
            <person name="Charoenyingcharoen P."/>
            <person name="Yukphan P."/>
        </authorList>
    </citation>
    <scope>NUCLEOTIDE SEQUENCE [LARGE SCALE GENOMIC DNA]</scope>
    <source>
        <strain evidence="7 10">B5-SW-15</strain>
        <strain evidence="8 9">C2-DW-16</strain>
    </source>
</reference>
<comment type="similarity">
    <text evidence="1">Belongs to the EcnA/EcnB lipoprotein family.</text>
</comment>
<dbReference type="AlphaFoldDB" id="A0A850QEP5"/>
<accession>A0A850QEP5</accession>
<evidence type="ECO:0000313" key="7">
    <source>
        <dbReference type="EMBL" id="NVO24609.1"/>
    </source>
</evidence>
<dbReference type="GO" id="GO:0016020">
    <property type="term" value="C:membrane"/>
    <property type="evidence" value="ECO:0007669"/>
    <property type="project" value="InterPro"/>
</dbReference>
<proteinExistence type="inferred from homology"/>
<evidence type="ECO:0000256" key="2">
    <source>
        <dbReference type="ARBA" id="ARBA00022475"/>
    </source>
</evidence>
<protein>
    <submittedName>
        <fullName evidence="7">Entericidin A/B family lipoprotein</fullName>
    </submittedName>
</protein>
<keyword evidence="2" id="KW-1003">Cell membrane</keyword>
<evidence type="ECO:0000256" key="3">
    <source>
        <dbReference type="ARBA" id="ARBA00022729"/>
    </source>
</evidence>
<keyword evidence="9" id="KW-1185">Reference proteome</keyword>
<dbReference type="InterPro" id="IPR012556">
    <property type="entry name" value="Entericidin"/>
</dbReference>
<organism evidence="7 10">
    <name type="scientific">Donghicola mangrovi</name>
    <dbReference type="NCBI Taxonomy" id="2729614"/>
    <lineage>
        <taxon>Bacteria</taxon>
        <taxon>Pseudomonadati</taxon>
        <taxon>Pseudomonadota</taxon>
        <taxon>Alphaproteobacteria</taxon>
        <taxon>Rhodobacterales</taxon>
        <taxon>Roseobacteraceae</taxon>
        <taxon>Donghicola</taxon>
    </lineage>
</organism>
<evidence type="ECO:0000313" key="9">
    <source>
        <dbReference type="Proteomes" id="UP000523601"/>
    </source>
</evidence>
<dbReference type="EMBL" id="JABCJE010000007">
    <property type="protein sequence ID" value="NVO24609.1"/>
    <property type="molecule type" value="Genomic_DNA"/>
</dbReference>
<keyword evidence="5" id="KW-0564">Palmitate</keyword>
<dbReference type="GO" id="GO:0009636">
    <property type="term" value="P:response to toxic substance"/>
    <property type="evidence" value="ECO:0007669"/>
    <property type="project" value="InterPro"/>
</dbReference>
<gene>
    <name evidence="8" type="ORF">HJ526_15515</name>
    <name evidence="7" type="ORF">HJ536_14680</name>
</gene>
<evidence type="ECO:0000313" key="8">
    <source>
        <dbReference type="EMBL" id="NVO28838.1"/>
    </source>
</evidence>
<keyword evidence="4" id="KW-0472">Membrane</keyword>
<dbReference type="Pfam" id="PF08085">
    <property type="entry name" value="Entericidin"/>
    <property type="match status" value="1"/>
</dbReference>
<keyword evidence="6 7" id="KW-0449">Lipoprotein</keyword>
<dbReference type="Proteomes" id="UP000592216">
    <property type="component" value="Unassembled WGS sequence"/>
</dbReference>
<keyword evidence="3" id="KW-0732">Signal</keyword>
<name>A0A850QEP5_9RHOB</name>
<dbReference type="EMBL" id="JABCJD010000008">
    <property type="protein sequence ID" value="NVO28838.1"/>
    <property type="molecule type" value="Genomic_DNA"/>
</dbReference>
<evidence type="ECO:0000256" key="4">
    <source>
        <dbReference type="ARBA" id="ARBA00023136"/>
    </source>
</evidence>